<dbReference type="RefSeq" id="WP_011498358.1">
    <property type="nucleotide sequence ID" value="NC_007955.1"/>
</dbReference>
<evidence type="ECO:0000256" key="6">
    <source>
        <dbReference type="ARBA" id="ARBA00023004"/>
    </source>
</evidence>
<evidence type="ECO:0000256" key="1">
    <source>
        <dbReference type="ARBA" id="ARBA00001933"/>
    </source>
</evidence>
<dbReference type="InterPro" id="IPR003739">
    <property type="entry name" value="Lys_aminomutase/Glu_NH3_mut"/>
</dbReference>
<organism evidence="10 11">
    <name type="scientific">Methanococcoides burtonii (strain DSM 6242 / NBRC 107633 / OCM 468 / ACE-M)</name>
    <dbReference type="NCBI Taxonomy" id="259564"/>
    <lineage>
        <taxon>Archaea</taxon>
        <taxon>Methanobacteriati</taxon>
        <taxon>Methanobacteriota</taxon>
        <taxon>Stenosarchaea group</taxon>
        <taxon>Methanomicrobia</taxon>
        <taxon>Methanosarcinales</taxon>
        <taxon>Methanosarcinaceae</taxon>
        <taxon>Methanococcoides</taxon>
    </lineage>
</organism>
<dbReference type="GO" id="GO:0046872">
    <property type="term" value="F:metal ion binding"/>
    <property type="evidence" value="ECO:0007669"/>
    <property type="project" value="UniProtKB-KW"/>
</dbReference>
<evidence type="ECO:0000256" key="7">
    <source>
        <dbReference type="ARBA" id="ARBA00023014"/>
    </source>
</evidence>
<name>Q12ZD0_METBU</name>
<dbReference type="SUPFAM" id="SSF102114">
    <property type="entry name" value="Radical SAM enzymes"/>
    <property type="match status" value="1"/>
</dbReference>
<dbReference type="PROSITE" id="PS51918">
    <property type="entry name" value="RADICAL_SAM"/>
    <property type="match status" value="1"/>
</dbReference>
<dbReference type="CDD" id="cd01335">
    <property type="entry name" value="Radical_SAM"/>
    <property type="match status" value="1"/>
</dbReference>
<dbReference type="SFLD" id="SFLDG01070">
    <property type="entry name" value="PLP-dependent"/>
    <property type="match status" value="1"/>
</dbReference>
<dbReference type="SFLD" id="SFLDS00029">
    <property type="entry name" value="Radical_SAM"/>
    <property type="match status" value="1"/>
</dbReference>
<dbReference type="GO" id="GO:0051539">
    <property type="term" value="F:4 iron, 4 sulfur cluster binding"/>
    <property type="evidence" value="ECO:0007669"/>
    <property type="project" value="UniProtKB-KW"/>
</dbReference>
<comment type="cofactor">
    <cofactor evidence="1 8">
        <name>pyridoxal 5'-phosphate</name>
        <dbReference type="ChEBI" id="CHEBI:597326"/>
    </cofactor>
</comment>
<keyword evidence="2" id="KW-0004">4Fe-4S</keyword>
<dbReference type="PANTHER" id="PTHR30538:SF0">
    <property type="entry name" value="L-LYSINE 2,3-AMINOMUTASE AQ_1632-RELATED"/>
    <property type="match status" value="1"/>
</dbReference>
<dbReference type="EC" id="5.4.3.2" evidence="10"/>
<keyword evidence="7" id="KW-0411">Iron-sulfur</keyword>
<keyword evidence="10" id="KW-0413">Isomerase</keyword>
<feature type="modified residue" description="N6-(pyridoxal phosphate)lysine" evidence="8">
    <location>
        <position position="378"/>
    </location>
</feature>
<protein>
    <submittedName>
        <fullName evidence="10">L-lysine 2,3-aminomutase</fullName>
        <ecNumber evidence="10">5.4.3.2</ecNumber>
    </submittedName>
</protein>
<evidence type="ECO:0000259" key="9">
    <source>
        <dbReference type="PROSITE" id="PS51918"/>
    </source>
</evidence>
<keyword evidence="6" id="KW-0408">Iron</keyword>
<dbReference type="KEGG" id="mbu:Mbur_0186"/>
<dbReference type="HOGENOM" id="CLU_032161_3_0_2"/>
<dbReference type="EMBL" id="CP000300">
    <property type="protein sequence ID" value="ABE51196.1"/>
    <property type="molecule type" value="Genomic_DNA"/>
</dbReference>
<evidence type="ECO:0000256" key="3">
    <source>
        <dbReference type="ARBA" id="ARBA00022691"/>
    </source>
</evidence>
<keyword evidence="5 8" id="KW-0663">Pyridoxal phosphate</keyword>
<dbReference type="Proteomes" id="UP000001979">
    <property type="component" value="Chromosome"/>
</dbReference>
<evidence type="ECO:0000256" key="5">
    <source>
        <dbReference type="ARBA" id="ARBA00022898"/>
    </source>
</evidence>
<dbReference type="OrthoDB" id="21308at2157"/>
<dbReference type="AlphaFoldDB" id="Q12ZD0"/>
<evidence type="ECO:0000313" key="10">
    <source>
        <dbReference type="EMBL" id="ABE51196.1"/>
    </source>
</evidence>
<gene>
    <name evidence="10" type="ordered locus">Mbur_0186</name>
</gene>
<dbReference type="GO" id="GO:0050066">
    <property type="term" value="F:L-lysine 2,3-aminomutase activity"/>
    <property type="evidence" value="ECO:0007669"/>
    <property type="project" value="UniProtKB-EC"/>
</dbReference>
<evidence type="ECO:0000313" key="11">
    <source>
        <dbReference type="Proteomes" id="UP000001979"/>
    </source>
</evidence>
<dbReference type="Gene3D" id="3.20.20.70">
    <property type="entry name" value="Aldolase class I"/>
    <property type="match status" value="1"/>
</dbReference>
<dbReference type="InterPro" id="IPR058240">
    <property type="entry name" value="rSAM_sf"/>
</dbReference>
<reference evidence="11" key="1">
    <citation type="journal article" date="2009" name="ISME J.">
        <title>The genome sequence of the psychrophilic archaeon, Methanococcoides burtonii: the role of genome evolution in cold adaptation.</title>
        <authorList>
            <person name="Allen M.A."/>
            <person name="Lauro F.M."/>
            <person name="Williams T.J."/>
            <person name="Burg D."/>
            <person name="Siddiqui K.S."/>
            <person name="De Francisci D."/>
            <person name="Chong K.W."/>
            <person name="Pilak O."/>
            <person name="Chew H.H."/>
            <person name="De Maere M.Z."/>
            <person name="Ting L."/>
            <person name="Katrib M."/>
            <person name="Ng C."/>
            <person name="Sowers K.R."/>
            <person name="Galperin M.Y."/>
            <person name="Anderson I.J."/>
            <person name="Ivanova N."/>
            <person name="Dalin E."/>
            <person name="Martinez M."/>
            <person name="Lapidus A."/>
            <person name="Hauser L."/>
            <person name="Land M."/>
            <person name="Thomas T."/>
            <person name="Cavicchioli R."/>
        </authorList>
    </citation>
    <scope>NUCLEOTIDE SEQUENCE [LARGE SCALE GENOMIC DNA]</scope>
    <source>
        <strain evidence="11">DSM 6242 / NBRC 107633 / OCM 468 / ACE-M</strain>
    </source>
</reference>
<sequence length="441" mass="50857">MGGISITGATKRGFRAYTLSNYKEIPQIQNFTQEQQEDIGIAARIFPFRVNNYVIDELINWDNVPNDPMFRLTFPNKDMLLPPHYKEMKHLLHTAASEEEVQQAIHKIRLTLNPHPAGQLDKNVPELNGKVLEGMQHKYNETVLFFPTQGQTCHTFCTFCFRWAQFTGMKDLKFASREIETLVSYLQEHPEVKDVLFTGGDPMTMSANLLKRYIEPILEADIRTIENIRIGTKSLSYWPQRFVSDKDSEDILSLFSNVTDHNKHMAIMGHFNHPVELTTDTVKEAIKNIRATGAQIRTQSPLIAHINDDPVIWEQMWREQVRLGCIPYYMFMVRNTGANHYFDTPISKAWEIFQEAYQNVSGLARTVRGPSMSTDPGKINVLGTQEINGEKVFVLEFLQGRDCRWVRKPFFAKYSPTASWLTDLEPAFGKEKFFFENTSTI</sequence>
<accession>Q12ZD0</accession>
<keyword evidence="11" id="KW-1185">Reference proteome</keyword>
<keyword evidence="4" id="KW-0479">Metal-binding</keyword>
<keyword evidence="3" id="KW-0949">S-adenosyl-L-methionine</keyword>
<proteinExistence type="predicted"/>
<dbReference type="PANTHER" id="PTHR30538">
    <property type="entry name" value="LYSINE 2,3-AMINOMUTASE-RELATED"/>
    <property type="match status" value="1"/>
</dbReference>
<evidence type="ECO:0000256" key="4">
    <source>
        <dbReference type="ARBA" id="ARBA00022723"/>
    </source>
</evidence>
<dbReference type="STRING" id="259564.Mbur_0186"/>
<dbReference type="InterPro" id="IPR007197">
    <property type="entry name" value="rSAM"/>
</dbReference>
<evidence type="ECO:0000256" key="2">
    <source>
        <dbReference type="ARBA" id="ARBA00022485"/>
    </source>
</evidence>
<dbReference type="InterPro" id="IPR013785">
    <property type="entry name" value="Aldolase_TIM"/>
</dbReference>
<dbReference type="GeneID" id="3997153"/>
<feature type="domain" description="Radical SAM core" evidence="9">
    <location>
        <begin position="137"/>
        <end position="370"/>
    </location>
</feature>
<evidence type="ECO:0000256" key="8">
    <source>
        <dbReference type="PIRSR" id="PIRSR603739-50"/>
    </source>
</evidence>